<proteinExistence type="predicted"/>
<evidence type="ECO:0000313" key="1">
    <source>
        <dbReference type="EMBL" id="SUP52830.1"/>
    </source>
</evidence>
<dbReference type="AlphaFoldDB" id="A0A285PJX9"/>
<reference evidence="1 2" key="1">
    <citation type="submission" date="2018-06" db="EMBL/GenBank/DDBJ databases">
        <authorList>
            <consortium name="Pathogen Informatics"/>
            <person name="Doyle S."/>
        </authorList>
    </citation>
    <scope>NUCLEOTIDE SEQUENCE [LARGE SCALE GENOMIC DNA]</scope>
    <source>
        <strain evidence="1 2">NCTC13645</strain>
    </source>
</reference>
<dbReference type="Proteomes" id="UP000254621">
    <property type="component" value="Unassembled WGS sequence"/>
</dbReference>
<name>A0A285PJX9_WEIVI</name>
<accession>A0A285PJX9</accession>
<evidence type="ECO:0000313" key="2">
    <source>
        <dbReference type="Proteomes" id="UP000254621"/>
    </source>
</evidence>
<sequence length="134" mass="15410">MIFFGMFSIIRNWKTLTKDSIQTYIDGILVNTSCNQLKMLIDDLAISSSFLSLTSLMISIFSFGLSLLTLGVTVFLKGYEKLNYEKIFEILTIPITIFVVLMYCVLGFAIFLGNQVTKRQLRILIKNNLYERQK</sequence>
<protein>
    <submittedName>
        <fullName evidence="1">Uncharacterized protein</fullName>
    </submittedName>
</protein>
<gene>
    <name evidence="1" type="ORF">NCTC13645_00733</name>
</gene>
<dbReference type="EMBL" id="UHIV01000001">
    <property type="protein sequence ID" value="SUP52830.1"/>
    <property type="molecule type" value="Genomic_DNA"/>
</dbReference>
<organism evidence="1 2">
    <name type="scientific">Weissella viridescens</name>
    <name type="common">Lactobacillus viridescens</name>
    <dbReference type="NCBI Taxonomy" id="1629"/>
    <lineage>
        <taxon>Bacteria</taxon>
        <taxon>Bacillati</taxon>
        <taxon>Bacillota</taxon>
        <taxon>Bacilli</taxon>
        <taxon>Lactobacillales</taxon>
        <taxon>Lactobacillaceae</taxon>
        <taxon>Weissella</taxon>
    </lineage>
</organism>